<dbReference type="InterPro" id="IPR028923">
    <property type="entry name" value="SAICAR_synt/ADE2_N"/>
</dbReference>
<dbReference type="GO" id="GO:0005524">
    <property type="term" value="F:ATP binding"/>
    <property type="evidence" value="ECO:0007669"/>
    <property type="project" value="UniProtKB-KW"/>
</dbReference>
<evidence type="ECO:0000256" key="6">
    <source>
        <dbReference type="ARBA" id="ARBA00022840"/>
    </source>
</evidence>
<dbReference type="Gene3D" id="3.30.470.20">
    <property type="entry name" value="ATP-grasp fold, B domain"/>
    <property type="match status" value="1"/>
</dbReference>
<dbReference type="PANTHER" id="PTHR43700">
    <property type="entry name" value="PHOSPHORIBOSYLAMINOIMIDAZOLE-SUCCINOCARBOXAMIDE SYNTHASE"/>
    <property type="match status" value="1"/>
</dbReference>
<feature type="domain" description="SAICAR synthetase/ADE2 N-terminal" evidence="8">
    <location>
        <begin position="201"/>
        <end position="333"/>
    </location>
</feature>
<keyword evidence="4" id="KW-0547">Nucleotide-binding</keyword>
<comment type="pathway">
    <text evidence="1">Purine metabolism; IMP biosynthesis via de novo pathway; 5-amino-1-(5-phospho-D-ribosyl)imidazole-4-carboxamide from 5-amino-1-(5-phospho-D-ribosyl)imidazole-4-carboxylate: step 1/2.</text>
</comment>
<evidence type="ECO:0000256" key="5">
    <source>
        <dbReference type="ARBA" id="ARBA00022755"/>
    </source>
</evidence>
<dbReference type="SUPFAM" id="SSF56104">
    <property type="entry name" value="SAICAR synthase-like"/>
    <property type="match status" value="1"/>
</dbReference>
<evidence type="ECO:0000313" key="9">
    <source>
        <dbReference type="EMBL" id="CAI0463801.1"/>
    </source>
</evidence>
<protein>
    <recommendedName>
        <fullName evidence="2">phosphoribosylaminoimidazolesuccinocarboxamide synthase</fullName>
        <ecNumber evidence="2">6.3.2.6</ecNumber>
    </recommendedName>
    <alternativeName>
        <fullName evidence="7">SAICAR synthetase</fullName>
    </alternativeName>
</protein>
<proteinExistence type="predicted"/>
<evidence type="ECO:0000259" key="8">
    <source>
        <dbReference type="Pfam" id="PF01259"/>
    </source>
</evidence>
<name>A0AAV0NZ18_9ROSI</name>
<reference evidence="9" key="1">
    <citation type="submission" date="2022-08" db="EMBL/GenBank/DDBJ databases">
        <authorList>
            <person name="Gutierrez-Valencia J."/>
        </authorList>
    </citation>
    <scope>NUCLEOTIDE SEQUENCE</scope>
</reference>
<keyword evidence="5" id="KW-0658">Purine biosynthesis</keyword>
<sequence length="348" mass="39036">MKKVETVGQAIDDIGATVWKSMAQIISHEEISPMLFPLIMIPIPPITAAGSGTRLCRRNPTIAKEKGRNEGRGFSMPLGLDGEAMRSIGGGILSDEIVDLRPNPHLDGVHGNRSSSFIIVIDWGRGSDLPAIIKNQSTSKLDSVEEWFKDCILHSVWWLVWKERNQRVFDEKTSSAIAVAKKAARSAMEWIVVHGKIDSTLVRGYVTGSTDTSLWTIYNKGVQNYCGNALPDGLVKNQKLQKNIITPTTKVEDDDVPITTREIIRLGLMTEAEYDEANRKALSLFEFGRIQRVAFDHGLILVDKKYEFGKGSDSSILLVDEEFLRLWFKNHCNPYKDEASQLWKSLFD</sequence>
<gene>
    <name evidence="9" type="ORF">LITE_LOCUS35903</name>
</gene>
<keyword evidence="3" id="KW-0436">Ligase</keyword>
<keyword evidence="10" id="KW-1185">Reference proteome</keyword>
<dbReference type="GO" id="GO:0009570">
    <property type="term" value="C:chloroplast stroma"/>
    <property type="evidence" value="ECO:0007669"/>
    <property type="project" value="TreeGrafter"/>
</dbReference>
<accession>A0AAV0NZ18</accession>
<dbReference type="EMBL" id="CAMGYJ010000008">
    <property type="protein sequence ID" value="CAI0463801.1"/>
    <property type="molecule type" value="Genomic_DNA"/>
</dbReference>
<dbReference type="EC" id="6.3.2.6" evidence="2"/>
<organism evidence="9 10">
    <name type="scientific">Linum tenue</name>
    <dbReference type="NCBI Taxonomy" id="586396"/>
    <lineage>
        <taxon>Eukaryota</taxon>
        <taxon>Viridiplantae</taxon>
        <taxon>Streptophyta</taxon>
        <taxon>Embryophyta</taxon>
        <taxon>Tracheophyta</taxon>
        <taxon>Spermatophyta</taxon>
        <taxon>Magnoliopsida</taxon>
        <taxon>eudicotyledons</taxon>
        <taxon>Gunneridae</taxon>
        <taxon>Pentapetalae</taxon>
        <taxon>rosids</taxon>
        <taxon>fabids</taxon>
        <taxon>Malpighiales</taxon>
        <taxon>Linaceae</taxon>
        <taxon>Linum</taxon>
    </lineage>
</organism>
<dbReference type="AlphaFoldDB" id="A0AAV0NZ18"/>
<evidence type="ECO:0000256" key="7">
    <source>
        <dbReference type="ARBA" id="ARBA00030409"/>
    </source>
</evidence>
<dbReference type="PROSITE" id="PS01058">
    <property type="entry name" value="SAICAR_SYNTHETASE_2"/>
    <property type="match status" value="1"/>
</dbReference>
<evidence type="ECO:0000313" key="10">
    <source>
        <dbReference type="Proteomes" id="UP001154282"/>
    </source>
</evidence>
<keyword evidence="6" id="KW-0067">ATP-binding</keyword>
<evidence type="ECO:0000256" key="4">
    <source>
        <dbReference type="ARBA" id="ARBA00022741"/>
    </source>
</evidence>
<dbReference type="GO" id="GO:0004639">
    <property type="term" value="F:phosphoribosylaminoimidazolesuccinocarboxamide synthase activity"/>
    <property type="evidence" value="ECO:0007669"/>
    <property type="project" value="UniProtKB-EC"/>
</dbReference>
<evidence type="ECO:0000256" key="3">
    <source>
        <dbReference type="ARBA" id="ARBA00022598"/>
    </source>
</evidence>
<dbReference type="Pfam" id="PF01259">
    <property type="entry name" value="SAICAR_synt"/>
    <property type="match status" value="1"/>
</dbReference>
<evidence type="ECO:0000256" key="2">
    <source>
        <dbReference type="ARBA" id="ARBA00012217"/>
    </source>
</evidence>
<dbReference type="PANTHER" id="PTHR43700:SF1">
    <property type="entry name" value="PHOSPHORIBOSYLAMINOIMIDAZOLE-SUCCINOCARBOXAMIDE SYNTHASE"/>
    <property type="match status" value="1"/>
</dbReference>
<dbReference type="GO" id="GO:0006189">
    <property type="term" value="P:'de novo' IMP biosynthetic process"/>
    <property type="evidence" value="ECO:0007669"/>
    <property type="project" value="TreeGrafter"/>
</dbReference>
<dbReference type="InterPro" id="IPR018236">
    <property type="entry name" value="SAICAR_synthetase_CS"/>
</dbReference>
<dbReference type="Proteomes" id="UP001154282">
    <property type="component" value="Unassembled WGS sequence"/>
</dbReference>
<comment type="caution">
    <text evidence="9">The sequence shown here is derived from an EMBL/GenBank/DDBJ whole genome shotgun (WGS) entry which is preliminary data.</text>
</comment>
<evidence type="ECO:0000256" key="1">
    <source>
        <dbReference type="ARBA" id="ARBA00004672"/>
    </source>
</evidence>